<reference evidence="2 3" key="1">
    <citation type="submission" date="2015-05" db="EMBL/GenBank/DDBJ databases">
        <title>Distinctive expansion of gene families associated with plant cell wall degradation and secondary metabolism in the genomes of grapevine trunk pathogens.</title>
        <authorList>
            <person name="Lawrence D.P."/>
            <person name="Travadon R."/>
            <person name="Rolshausen P.E."/>
            <person name="Baumgartner K."/>
        </authorList>
    </citation>
    <scope>NUCLEOTIDE SEQUENCE [LARGE SCALE GENOMIC DNA]</scope>
    <source>
        <strain evidence="2">UCRPC4</strain>
    </source>
</reference>
<gene>
    <name evidence="2" type="ORF">UCRPC4_g00399</name>
</gene>
<feature type="compositionally biased region" description="Basic and acidic residues" evidence="1">
    <location>
        <begin position="108"/>
        <end position="128"/>
    </location>
</feature>
<name>A0A0G2F2R7_PHACM</name>
<accession>A0A0G2F2R7</accession>
<reference evidence="2 3" key="2">
    <citation type="submission" date="2015-05" db="EMBL/GenBank/DDBJ databases">
        <authorList>
            <person name="Morales-Cruz A."/>
            <person name="Amrine K.C."/>
            <person name="Cantu D."/>
        </authorList>
    </citation>
    <scope>NUCLEOTIDE SEQUENCE [LARGE SCALE GENOMIC DNA]</scope>
    <source>
        <strain evidence="2">UCRPC4</strain>
    </source>
</reference>
<evidence type="ECO:0000256" key="1">
    <source>
        <dbReference type="SAM" id="MobiDB-lite"/>
    </source>
</evidence>
<comment type="caution">
    <text evidence="2">The sequence shown here is derived from an EMBL/GenBank/DDBJ whole genome shotgun (WGS) entry which is preliminary data.</text>
</comment>
<proteinExistence type="predicted"/>
<sequence>MNSLFLRVSRVPRTSIRTRITAPPSSISQRFAHSSYGNEQSGQAKSDAPNRAVAQEHPGPPPPDTSSSKKSSSKTSQKNPKSQQGGEDRSSKSKDGSRPAIYEPGSAPEHKNQDVEQHNKEMENRYEKSVNQIDEDGKVEKEFWKGQ</sequence>
<feature type="compositionally biased region" description="Basic and acidic residues" evidence="1">
    <location>
        <begin position="86"/>
        <end position="97"/>
    </location>
</feature>
<dbReference type="OrthoDB" id="5334244at2759"/>
<feature type="region of interest" description="Disordered" evidence="1">
    <location>
        <begin position="1"/>
        <end position="147"/>
    </location>
</feature>
<feature type="compositionally biased region" description="Basic and acidic residues" evidence="1">
    <location>
        <begin position="135"/>
        <end position="147"/>
    </location>
</feature>
<organism evidence="2 3">
    <name type="scientific">Phaeomoniella chlamydospora</name>
    <name type="common">Phaeoacremonium chlamydosporum</name>
    <dbReference type="NCBI Taxonomy" id="158046"/>
    <lineage>
        <taxon>Eukaryota</taxon>
        <taxon>Fungi</taxon>
        <taxon>Dikarya</taxon>
        <taxon>Ascomycota</taxon>
        <taxon>Pezizomycotina</taxon>
        <taxon>Eurotiomycetes</taxon>
        <taxon>Chaetothyriomycetidae</taxon>
        <taxon>Phaeomoniellales</taxon>
        <taxon>Phaeomoniellaceae</taxon>
        <taxon>Phaeomoniella</taxon>
    </lineage>
</organism>
<evidence type="ECO:0000313" key="3">
    <source>
        <dbReference type="Proteomes" id="UP000053317"/>
    </source>
</evidence>
<feature type="compositionally biased region" description="Polar residues" evidence="1">
    <location>
        <begin position="15"/>
        <end position="44"/>
    </location>
</feature>
<dbReference type="EMBL" id="LCWF01000010">
    <property type="protein sequence ID" value="KKY28594.1"/>
    <property type="molecule type" value="Genomic_DNA"/>
</dbReference>
<keyword evidence="3" id="KW-1185">Reference proteome</keyword>
<protein>
    <submittedName>
        <fullName evidence="2">Putative conserved serine-rich protein</fullName>
    </submittedName>
</protein>
<evidence type="ECO:0000313" key="2">
    <source>
        <dbReference type="EMBL" id="KKY28594.1"/>
    </source>
</evidence>
<dbReference type="Proteomes" id="UP000053317">
    <property type="component" value="Unassembled WGS sequence"/>
</dbReference>
<feature type="compositionally biased region" description="Low complexity" evidence="1">
    <location>
        <begin position="65"/>
        <end position="84"/>
    </location>
</feature>
<dbReference type="AlphaFoldDB" id="A0A0G2F2R7"/>